<dbReference type="CDD" id="cd16278">
    <property type="entry name" value="metallo-hydrolase-like_MBL-fold"/>
    <property type="match status" value="1"/>
</dbReference>
<dbReference type="AlphaFoldDB" id="A0A2S5JEK7"/>
<dbReference type="InterPro" id="IPR001279">
    <property type="entry name" value="Metallo-B-lactamas"/>
</dbReference>
<dbReference type="InterPro" id="IPR036866">
    <property type="entry name" value="RibonucZ/Hydroxyglut_hydro"/>
</dbReference>
<accession>A0A2S5JEK7</accession>
<dbReference type="SUPFAM" id="SSF56281">
    <property type="entry name" value="Metallo-hydrolase/oxidoreductase"/>
    <property type="match status" value="1"/>
</dbReference>
<sequence length="299" mass="32324">MKAMMQTAGLVTQLEPGLRMILAPNPSPMTFRGTNTFILGEGDVAVIDPGPEDPAHLRAILDALRGERISHIIVTHAHLDHAPLARTLSHATGAPVLAHGDARAGRSPVMERLSRDHPLSGGEGVDTGFVPDIELPDGARIAGAGWSLRALHTPGHFGNHICLVWHDRIFTGDHVMGWASTMVSPPDGDMGAYMRSLERLTGIPSRRMYPGHGEPIEDPASRLAELIAHRRAREQAILDALARGPATARELTMRIYTDTPAALLPAAERNVLAHLIDLNERSRIRAVDPVSPAARFQIV</sequence>
<evidence type="ECO:0000259" key="1">
    <source>
        <dbReference type="SMART" id="SM00849"/>
    </source>
</evidence>
<comment type="caution">
    <text evidence="2">The sequence shown here is derived from an EMBL/GenBank/DDBJ whole genome shotgun (WGS) entry which is preliminary data.</text>
</comment>
<organism evidence="2 3">
    <name type="scientific">Albidovulum inexpectatum</name>
    <dbReference type="NCBI Taxonomy" id="196587"/>
    <lineage>
        <taxon>Bacteria</taxon>
        <taxon>Pseudomonadati</taxon>
        <taxon>Pseudomonadota</taxon>
        <taxon>Alphaproteobacteria</taxon>
        <taxon>Rhodobacterales</taxon>
        <taxon>Paracoccaceae</taxon>
        <taxon>Albidovulum</taxon>
    </lineage>
</organism>
<dbReference type="PANTHER" id="PTHR23131:SF0">
    <property type="entry name" value="ENDORIBONUCLEASE LACTB2"/>
    <property type="match status" value="1"/>
</dbReference>
<proteinExistence type="predicted"/>
<dbReference type="Gene3D" id="3.60.15.10">
    <property type="entry name" value="Ribonuclease Z/Hydroxyacylglutathione hydrolase-like"/>
    <property type="match status" value="1"/>
</dbReference>
<dbReference type="EMBL" id="PRDS01000009">
    <property type="protein sequence ID" value="PPB79829.1"/>
    <property type="molecule type" value="Genomic_DNA"/>
</dbReference>
<dbReference type="InterPro" id="IPR036388">
    <property type="entry name" value="WH-like_DNA-bd_sf"/>
</dbReference>
<dbReference type="Gene3D" id="1.10.10.10">
    <property type="entry name" value="Winged helix-like DNA-binding domain superfamily/Winged helix DNA-binding domain"/>
    <property type="match status" value="1"/>
</dbReference>
<name>A0A2S5JEK7_9RHOB</name>
<dbReference type="InterPro" id="IPR041516">
    <property type="entry name" value="LACTB2_WH"/>
</dbReference>
<evidence type="ECO:0000313" key="2">
    <source>
        <dbReference type="EMBL" id="PPB79829.1"/>
    </source>
</evidence>
<feature type="domain" description="Metallo-beta-lactamase" evidence="1">
    <location>
        <begin position="33"/>
        <end position="212"/>
    </location>
</feature>
<dbReference type="PANTHER" id="PTHR23131">
    <property type="entry name" value="ENDORIBONUCLEASE LACTB2"/>
    <property type="match status" value="1"/>
</dbReference>
<dbReference type="GO" id="GO:0016787">
    <property type="term" value="F:hydrolase activity"/>
    <property type="evidence" value="ECO:0007669"/>
    <property type="project" value="UniProtKB-KW"/>
</dbReference>
<dbReference type="InterPro" id="IPR050662">
    <property type="entry name" value="Sec-metab_biosynth-thioest"/>
</dbReference>
<gene>
    <name evidence="2" type="ORF">LV82_02621</name>
</gene>
<dbReference type="SMART" id="SM00849">
    <property type="entry name" value="Lactamase_B"/>
    <property type="match status" value="1"/>
</dbReference>
<evidence type="ECO:0000313" key="3">
    <source>
        <dbReference type="Proteomes" id="UP000239736"/>
    </source>
</evidence>
<keyword evidence="2" id="KW-0378">Hydrolase</keyword>
<dbReference type="RefSeq" id="WP_245873165.1">
    <property type="nucleotide sequence ID" value="NZ_PRDS01000009.1"/>
</dbReference>
<reference evidence="2 3" key="1">
    <citation type="submission" date="2018-01" db="EMBL/GenBank/DDBJ databases">
        <title>Genomic Encyclopedia of Archaeal and Bacterial Type Strains, Phase II (KMG-II): from individual species to whole genera.</title>
        <authorList>
            <person name="Goeker M."/>
        </authorList>
    </citation>
    <scope>NUCLEOTIDE SEQUENCE [LARGE SCALE GENOMIC DNA]</scope>
    <source>
        <strain evidence="2 3">DSM 12048</strain>
    </source>
</reference>
<protein>
    <submittedName>
        <fullName evidence="2">Hydroxyacylglutathione hydrolase</fullName>
    </submittedName>
</protein>
<dbReference type="Pfam" id="PF17778">
    <property type="entry name" value="WHD_BLACT"/>
    <property type="match status" value="1"/>
</dbReference>
<dbReference type="Proteomes" id="UP000239736">
    <property type="component" value="Unassembled WGS sequence"/>
</dbReference>
<dbReference type="Pfam" id="PF00753">
    <property type="entry name" value="Lactamase_B"/>
    <property type="match status" value="1"/>
</dbReference>
<keyword evidence="3" id="KW-1185">Reference proteome</keyword>